<keyword evidence="3" id="KW-1185">Reference proteome</keyword>
<dbReference type="Ensembl" id="ENSAMET00000042543.1">
    <property type="protein sequence ID" value="ENSAMEP00000037633.1"/>
    <property type="gene ID" value="ENSAMEG00000027330.1"/>
</dbReference>
<dbReference type="Proteomes" id="UP000008912">
    <property type="component" value="Unassembled WGS sequence"/>
</dbReference>
<proteinExistence type="predicted"/>
<evidence type="ECO:0000313" key="3">
    <source>
        <dbReference type="Proteomes" id="UP000008912"/>
    </source>
</evidence>
<protein>
    <submittedName>
        <fullName evidence="2">Uncharacterized protein</fullName>
    </submittedName>
</protein>
<sequence>MSQAGARRPCSQASVRPRGPCGAGELTPLPARAGASRKPRARLTERPRVGAGAAPPGPARSAQRDSALTHRARCQWISPSPAPARLSSPPPAPRRCLCTLKFKNY</sequence>
<organism evidence="2 3">
    <name type="scientific">Ailuropoda melanoleuca</name>
    <name type="common">Giant panda</name>
    <dbReference type="NCBI Taxonomy" id="9646"/>
    <lineage>
        <taxon>Eukaryota</taxon>
        <taxon>Metazoa</taxon>
        <taxon>Chordata</taxon>
        <taxon>Craniata</taxon>
        <taxon>Vertebrata</taxon>
        <taxon>Euteleostomi</taxon>
        <taxon>Mammalia</taxon>
        <taxon>Eutheria</taxon>
        <taxon>Laurasiatheria</taxon>
        <taxon>Carnivora</taxon>
        <taxon>Caniformia</taxon>
        <taxon>Ursidae</taxon>
        <taxon>Ailuropoda</taxon>
    </lineage>
</organism>
<evidence type="ECO:0000256" key="1">
    <source>
        <dbReference type="SAM" id="MobiDB-lite"/>
    </source>
</evidence>
<name>A0A7N5KGD2_AILME</name>
<reference evidence="2" key="2">
    <citation type="submission" date="2025-08" db="UniProtKB">
        <authorList>
            <consortium name="Ensembl"/>
        </authorList>
    </citation>
    <scope>IDENTIFICATION</scope>
</reference>
<reference evidence="2" key="3">
    <citation type="submission" date="2025-09" db="UniProtKB">
        <authorList>
            <consortium name="Ensembl"/>
        </authorList>
    </citation>
    <scope>IDENTIFICATION</scope>
</reference>
<feature type="region of interest" description="Disordered" evidence="1">
    <location>
        <begin position="1"/>
        <end position="90"/>
    </location>
</feature>
<evidence type="ECO:0000313" key="2">
    <source>
        <dbReference type="Ensembl" id="ENSAMEP00000037633.1"/>
    </source>
</evidence>
<dbReference type="InParanoid" id="A0A7N5KGD2"/>
<dbReference type="AlphaFoldDB" id="A0A7N5KGD2"/>
<reference evidence="2 3" key="1">
    <citation type="journal article" date="2010" name="Nature">
        <title>The sequence and de novo assembly of the giant panda genome.</title>
        <authorList>
            <person name="Li R."/>
            <person name="Fan W."/>
            <person name="Tian G."/>
            <person name="Zhu H."/>
            <person name="He L."/>
            <person name="Cai J."/>
            <person name="Huang Q."/>
            <person name="Cai Q."/>
            <person name="Li B."/>
            <person name="Bai Y."/>
            <person name="Zhang Z."/>
            <person name="Zhang Y."/>
            <person name="Wang W."/>
            <person name="Li J."/>
            <person name="Wei F."/>
            <person name="Li H."/>
            <person name="Jian M."/>
            <person name="Li J."/>
            <person name="Zhang Z."/>
            <person name="Nielsen R."/>
            <person name="Li D."/>
            <person name="Gu W."/>
            <person name="Yang Z."/>
            <person name="Xuan Z."/>
            <person name="Ryder O.A."/>
            <person name="Leung F.C."/>
            <person name="Zhou Y."/>
            <person name="Cao J."/>
            <person name="Sun X."/>
            <person name="Fu Y."/>
            <person name="Fang X."/>
            <person name="Guo X."/>
            <person name="Wang B."/>
            <person name="Hou R."/>
            <person name="Shen F."/>
            <person name="Mu B."/>
            <person name="Ni P."/>
            <person name="Lin R."/>
            <person name="Qian W."/>
            <person name="Wang G."/>
            <person name="Yu C."/>
            <person name="Nie W."/>
            <person name="Wang J."/>
            <person name="Wu Z."/>
            <person name="Liang H."/>
            <person name="Min J."/>
            <person name="Wu Q."/>
            <person name="Cheng S."/>
            <person name="Ruan J."/>
            <person name="Wang M."/>
            <person name="Shi Z."/>
            <person name="Wen M."/>
            <person name="Liu B."/>
            <person name="Ren X."/>
            <person name="Zheng H."/>
            <person name="Dong D."/>
            <person name="Cook K."/>
            <person name="Shan G."/>
            <person name="Zhang H."/>
            <person name="Kosiol C."/>
            <person name="Xie X."/>
            <person name="Lu Z."/>
            <person name="Zheng H."/>
            <person name="Li Y."/>
            <person name="Steiner C.C."/>
            <person name="Lam T.T."/>
            <person name="Lin S."/>
            <person name="Zhang Q."/>
            <person name="Li G."/>
            <person name="Tian J."/>
            <person name="Gong T."/>
            <person name="Liu H."/>
            <person name="Zhang D."/>
            <person name="Fang L."/>
            <person name="Ye C."/>
            <person name="Zhang J."/>
            <person name="Hu W."/>
            <person name="Xu A."/>
            <person name="Ren Y."/>
            <person name="Zhang G."/>
            <person name="Bruford M.W."/>
            <person name="Li Q."/>
            <person name="Ma L."/>
            <person name="Guo Y."/>
            <person name="An N."/>
            <person name="Hu Y."/>
            <person name="Zheng Y."/>
            <person name="Shi Y."/>
            <person name="Li Z."/>
            <person name="Liu Q."/>
            <person name="Chen Y."/>
            <person name="Zhao J."/>
            <person name="Qu N."/>
            <person name="Zhao S."/>
            <person name="Tian F."/>
            <person name="Wang X."/>
            <person name="Wang H."/>
            <person name="Xu L."/>
            <person name="Liu X."/>
            <person name="Vinar T."/>
            <person name="Wang Y."/>
            <person name="Lam T.W."/>
            <person name="Yiu S.M."/>
            <person name="Liu S."/>
            <person name="Zhang H."/>
            <person name="Li D."/>
            <person name="Huang Y."/>
            <person name="Wang X."/>
            <person name="Yang G."/>
            <person name="Jiang Z."/>
            <person name="Wang J."/>
            <person name="Qin N."/>
            <person name="Li L."/>
            <person name="Li J."/>
            <person name="Bolund L."/>
            <person name="Kristiansen K."/>
            <person name="Wong G.K."/>
            <person name="Olson M."/>
            <person name="Zhang X."/>
            <person name="Li S."/>
            <person name="Yang H."/>
            <person name="Wang J."/>
            <person name="Wang J."/>
        </authorList>
    </citation>
    <scope>NUCLEOTIDE SEQUENCE [LARGE SCALE GENOMIC DNA]</scope>
</reference>
<accession>A0A7N5KGD2</accession>